<feature type="compositionally biased region" description="Acidic residues" evidence="1">
    <location>
        <begin position="68"/>
        <end position="78"/>
    </location>
</feature>
<protein>
    <submittedName>
        <fullName evidence="2">Uncharacterized protein</fullName>
    </submittedName>
</protein>
<feature type="region of interest" description="Disordered" evidence="1">
    <location>
        <begin position="66"/>
        <end position="90"/>
    </location>
</feature>
<gene>
    <name evidence="2" type="ORF">DFQ27_000178</name>
</gene>
<name>A0A9P6PPA5_9FUNG</name>
<sequence length="90" mass="9586">MSYMLVGGTALHDAEDVEDSKGGGEAEMVRHIPSSGGWGRCSGDAEGDDRANVLPWVKGEDCFRDAKDEEEEEEDVGGVDEHSIGFSIVG</sequence>
<evidence type="ECO:0000313" key="2">
    <source>
        <dbReference type="EMBL" id="KAG0249346.1"/>
    </source>
</evidence>
<evidence type="ECO:0000313" key="3">
    <source>
        <dbReference type="Proteomes" id="UP000807716"/>
    </source>
</evidence>
<keyword evidence="3" id="KW-1185">Reference proteome</keyword>
<evidence type="ECO:0000256" key="1">
    <source>
        <dbReference type="SAM" id="MobiDB-lite"/>
    </source>
</evidence>
<organism evidence="2 3">
    <name type="scientific">Actinomortierella ambigua</name>
    <dbReference type="NCBI Taxonomy" id="1343610"/>
    <lineage>
        <taxon>Eukaryota</taxon>
        <taxon>Fungi</taxon>
        <taxon>Fungi incertae sedis</taxon>
        <taxon>Mucoromycota</taxon>
        <taxon>Mortierellomycotina</taxon>
        <taxon>Mortierellomycetes</taxon>
        <taxon>Mortierellales</taxon>
        <taxon>Mortierellaceae</taxon>
        <taxon>Actinomortierella</taxon>
    </lineage>
</organism>
<feature type="compositionally biased region" description="Basic and acidic residues" evidence="1">
    <location>
        <begin position="19"/>
        <end position="30"/>
    </location>
</feature>
<proteinExistence type="predicted"/>
<dbReference type="AlphaFoldDB" id="A0A9P6PPA5"/>
<accession>A0A9P6PPA5</accession>
<feature type="region of interest" description="Disordered" evidence="1">
    <location>
        <begin position="14"/>
        <end position="52"/>
    </location>
</feature>
<comment type="caution">
    <text evidence="2">The sequence shown here is derived from an EMBL/GenBank/DDBJ whole genome shotgun (WGS) entry which is preliminary data.</text>
</comment>
<reference evidence="2" key="1">
    <citation type="journal article" date="2020" name="Fungal Divers.">
        <title>Resolving the Mortierellaceae phylogeny through synthesis of multi-gene phylogenetics and phylogenomics.</title>
        <authorList>
            <person name="Vandepol N."/>
            <person name="Liber J."/>
            <person name="Desiro A."/>
            <person name="Na H."/>
            <person name="Kennedy M."/>
            <person name="Barry K."/>
            <person name="Grigoriev I.V."/>
            <person name="Miller A.N."/>
            <person name="O'Donnell K."/>
            <person name="Stajich J.E."/>
            <person name="Bonito G."/>
        </authorList>
    </citation>
    <scope>NUCLEOTIDE SEQUENCE</scope>
    <source>
        <strain evidence="2">BC1065</strain>
    </source>
</reference>
<dbReference type="Proteomes" id="UP000807716">
    <property type="component" value="Unassembled WGS sequence"/>
</dbReference>
<dbReference type="EMBL" id="JAAAJB010001017">
    <property type="protein sequence ID" value="KAG0249346.1"/>
    <property type="molecule type" value="Genomic_DNA"/>
</dbReference>